<organism evidence="2 3">
    <name type="scientific">Salibacterium salarium</name>
    <dbReference type="NCBI Taxonomy" id="284579"/>
    <lineage>
        <taxon>Bacteria</taxon>
        <taxon>Bacillati</taxon>
        <taxon>Bacillota</taxon>
        <taxon>Bacilli</taxon>
        <taxon>Bacillales</taxon>
        <taxon>Bacillaceae</taxon>
    </lineage>
</organism>
<name>A0A3R9PB41_9BACI</name>
<dbReference type="SUPFAM" id="SSF140500">
    <property type="entry name" value="BAS1536-like"/>
    <property type="match status" value="1"/>
</dbReference>
<dbReference type="Pfam" id="PF09388">
    <property type="entry name" value="SpoOE-like"/>
    <property type="match status" value="1"/>
</dbReference>
<evidence type="ECO:0000313" key="3">
    <source>
        <dbReference type="Proteomes" id="UP000275076"/>
    </source>
</evidence>
<dbReference type="RefSeq" id="WP_125554672.1">
    <property type="nucleotide sequence ID" value="NZ_RBVX01000003.1"/>
</dbReference>
<dbReference type="Proteomes" id="UP000275076">
    <property type="component" value="Unassembled WGS sequence"/>
</dbReference>
<dbReference type="AlphaFoldDB" id="A0A3R9PB41"/>
<proteinExistence type="predicted"/>
<accession>A0A3R9PB41</accession>
<feature type="coiled-coil region" evidence="1">
    <location>
        <begin position="6"/>
        <end position="54"/>
    </location>
</feature>
<evidence type="ECO:0000256" key="1">
    <source>
        <dbReference type="SAM" id="Coils"/>
    </source>
</evidence>
<keyword evidence="1" id="KW-0175">Coiled coil</keyword>
<dbReference type="InterPro" id="IPR037208">
    <property type="entry name" value="Spo0E-like_sf"/>
</dbReference>
<gene>
    <name evidence="2" type="ORF">D7Z54_04600</name>
</gene>
<protein>
    <submittedName>
        <fullName evidence="2">Aspartyl-phosphate phosphatase Spo0E family protein</fullName>
    </submittedName>
</protein>
<dbReference type="GO" id="GO:0046983">
    <property type="term" value="F:protein dimerization activity"/>
    <property type="evidence" value="ECO:0007669"/>
    <property type="project" value="InterPro"/>
</dbReference>
<dbReference type="Gene3D" id="4.10.280.10">
    <property type="entry name" value="Helix-loop-helix DNA-binding domain"/>
    <property type="match status" value="1"/>
</dbReference>
<dbReference type="InterPro" id="IPR036638">
    <property type="entry name" value="HLH_DNA-bd_sf"/>
</dbReference>
<dbReference type="OrthoDB" id="2893507at2"/>
<dbReference type="GO" id="GO:0043937">
    <property type="term" value="P:regulation of sporulation"/>
    <property type="evidence" value="ECO:0007669"/>
    <property type="project" value="InterPro"/>
</dbReference>
<reference evidence="2 3" key="1">
    <citation type="submission" date="2018-10" db="EMBL/GenBank/DDBJ databases">
        <title>Draft genome sequence of Bacillus salarius IM0101, isolated from a hypersaline soil in Inner Mongolia, China.</title>
        <authorList>
            <person name="Yamprayoonswat W."/>
            <person name="Boonvisut S."/>
            <person name="Jumpathong W."/>
            <person name="Sittihan S."/>
            <person name="Ruangsuj P."/>
            <person name="Wanthongcharoen S."/>
            <person name="Thongpramul N."/>
            <person name="Pimmason S."/>
            <person name="Yu B."/>
            <person name="Yasawong M."/>
        </authorList>
    </citation>
    <scope>NUCLEOTIDE SEQUENCE [LARGE SCALE GENOMIC DNA]</scope>
    <source>
        <strain evidence="2 3">IM0101</strain>
    </source>
</reference>
<sequence length="62" mass="7239">MANVNLDELNKQIETLRKTLNNLANEKSLTDPEIVETSKMLDALLNQYEQLLRRKMDSYKSI</sequence>
<comment type="caution">
    <text evidence="2">The sequence shown here is derived from an EMBL/GenBank/DDBJ whole genome shotgun (WGS) entry which is preliminary data.</text>
</comment>
<dbReference type="InterPro" id="IPR018540">
    <property type="entry name" value="Spo0E-like"/>
</dbReference>
<keyword evidence="3" id="KW-1185">Reference proteome</keyword>
<dbReference type="EMBL" id="RBVX01000003">
    <property type="protein sequence ID" value="RSL34439.1"/>
    <property type="molecule type" value="Genomic_DNA"/>
</dbReference>
<evidence type="ECO:0000313" key="2">
    <source>
        <dbReference type="EMBL" id="RSL34439.1"/>
    </source>
</evidence>